<feature type="transmembrane region" description="Helical" evidence="1">
    <location>
        <begin position="202"/>
        <end position="219"/>
    </location>
</feature>
<feature type="transmembrane region" description="Helical" evidence="1">
    <location>
        <begin position="170"/>
        <end position="190"/>
    </location>
</feature>
<evidence type="ECO:0000256" key="1">
    <source>
        <dbReference type="SAM" id="Phobius"/>
    </source>
</evidence>
<dbReference type="Proteomes" id="UP000419144">
    <property type="component" value="Unassembled WGS sequence"/>
</dbReference>
<protein>
    <recommendedName>
        <fullName evidence="4">Transmembrane protein</fullName>
    </recommendedName>
</protein>
<feature type="transmembrane region" description="Helical" evidence="1">
    <location>
        <begin position="338"/>
        <end position="359"/>
    </location>
</feature>
<comment type="caution">
    <text evidence="2">The sequence shown here is derived from an EMBL/GenBank/DDBJ whole genome shotgun (WGS) entry which is preliminary data.</text>
</comment>
<name>A0A640KLA4_LEITA</name>
<gene>
    <name evidence="2" type="ORF">LtaPh_2901600</name>
</gene>
<organism evidence="2 3">
    <name type="scientific">Leishmania tarentolae</name>
    <name type="common">Sauroleishmania tarentolae</name>
    <dbReference type="NCBI Taxonomy" id="5689"/>
    <lineage>
        <taxon>Eukaryota</taxon>
        <taxon>Discoba</taxon>
        <taxon>Euglenozoa</taxon>
        <taxon>Kinetoplastea</taxon>
        <taxon>Metakinetoplastina</taxon>
        <taxon>Trypanosomatida</taxon>
        <taxon>Trypanosomatidae</taxon>
        <taxon>Leishmaniinae</taxon>
        <taxon>Leishmania</taxon>
        <taxon>lizard Leishmania</taxon>
    </lineage>
</organism>
<evidence type="ECO:0000313" key="2">
    <source>
        <dbReference type="EMBL" id="GET90272.1"/>
    </source>
</evidence>
<accession>A0A640KLA4</accession>
<dbReference type="EMBL" id="BLBS01000040">
    <property type="protein sequence ID" value="GET90272.1"/>
    <property type="molecule type" value="Genomic_DNA"/>
</dbReference>
<feature type="transmembrane region" description="Helical" evidence="1">
    <location>
        <begin position="306"/>
        <end position="331"/>
    </location>
</feature>
<feature type="transmembrane region" description="Helical" evidence="1">
    <location>
        <begin position="379"/>
        <end position="399"/>
    </location>
</feature>
<evidence type="ECO:0000313" key="3">
    <source>
        <dbReference type="Proteomes" id="UP000419144"/>
    </source>
</evidence>
<feature type="transmembrane region" description="Helical" evidence="1">
    <location>
        <begin position="128"/>
        <end position="150"/>
    </location>
</feature>
<feature type="transmembrane region" description="Helical" evidence="1">
    <location>
        <begin position="272"/>
        <end position="294"/>
    </location>
</feature>
<keyword evidence="1" id="KW-0812">Transmembrane</keyword>
<feature type="transmembrane region" description="Helical" evidence="1">
    <location>
        <begin position="513"/>
        <end position="534"/>
    </location>
</feature>
<keyword evidence="1" id="KW-0472">Membrane</keyword>
<dbReference type="VEuPathDB" id="TriTrypDB:LtaPh_2901600"/>
<dbReference type="AlphaFoldDB" id="A0A640KLA4"/>
<dbReference type="OrthoDB" id="273587at2759"/>
<sequence>MAVCTRRDLLLLGTHSFVLQSLHAVFVALFMEYYMHGFLLVDTCNGKKAGLADTCRWRVHISKTGLCVLIAAQLVYTVCNVLDEADMVSFSSVVARAWRRIPRHRLASNEVRFAIAFGLSWCVLRLPLVPSAVSFTLATAIVGVLSDRCVFFAQNVAREVATQRPREENVVLLASRGAAVVVLVAALLYDGSYPKRKSLHKFHWYLLGLCGVAVGIFSGPQRWRCNSHGEEAASAAREECSLSMRSFSGFGDATMDFRGFARQTWQRRSMKALLVVRALHCYAHAGVVGFFHLLLTLACAPRLSAAVRAVILAFVVAAPSFLAPVHVAVAGLVGKKRLVLVMLLGVCALGFVSLVAAFFTRGALAVTVSPTRGEGSTVARSGASVWLCAVLLTLLRLLLDSVRDVLELAQEDVIEEDSILFARATPMVAWTRRLCDLAKVPMESFSRIAGVLLLAFTNAFQGVVLVPPVASGNGTTSQTTTAINNTSAALALEKTLLLPDSPAEVATTNMTSAVLAFLSLHTCGVALAMLVVWYRYYNLEGKHLLFVQMATRKRKDQQCVALV</sequence>
<keyword evidence="3" id="KW-1185">Reference proteome</keyword>
<feature type="transmembrane region" description="Helical" evidence="1">
    <location>
        <begin position="448"/>
        <end position="470"/>
    </location>
</feature>
<reference evidence="2" key="1">
    <citation type="submission" date="2019-11" db="EMBL/GenBank/DDBJ databases">
        <title>Leishmania tarentolae CDS.</title>
        <authorList>
            <person name="Goto Y."/>
            <person name="Yamagishi J."/>
        </authorList>
    </citation>
    <scope>NUCLEOTIDE SEQUENCE [LARGE SCALE GENOMIC DNA]</scope>
    <source>
        <strain evidence="2">Parrot Tar II</strain>
    </source>
</reference>
<keyword evidence="1" id="KW-1133">Transmembrane helix</keyword>
<evidence type="ECO:0008006" key="4">
    <source>
        <dbReference type="Google" id="ProtNLM"/>
    </source>
</evidence>
<proteinExistence type="predicted"/>